<accession>A0ABW9KMP7</accession>
<evidence type="ECO:0000256" key="2">
    <source>
        <dbReference type="ARBA" id="ARBA00023004"/>
    </source>
</evidence>
<gene>
    <name evidence="5" type="ORF">ACK2TP_15020</name>
</gene>
<name>A0ABW9KMP7_9BACT</name>
<reference evidence="5 6" key="1">
    <citation type="submission" date="2024-12" db="EMBL/GenBank/DDBJ databases">
        <authorList>
            <person name="Lee Y."/>
        </authorList>
    </citation>
    <scope>NUCLEOTIDE SEQUENCE [LARGE SCALE GENOMIC DNA]</scope>
    <source>
        <strain evidence="5 6">03SUJ4</strain>
    </source>
</reference>
<dbReference type="RefSeq" id="WP_263414743.1">
    <property type="nucleotide sequence ID" value="NZ_BAABBH010000001.1"/>
</dbReference>
<evidence type="ECO:0000256" key="3">
    <source>
        <dbReference type="SAM" id="MobiDB-lite"/>
    </source>
</evidence>
<evidence type="ECO:0000259" key="4">
    <source>
        <dbReference type="Pfam" id="PF06155"/>
    </source>
</evidence>
<protein>
    <submittedName>
        <fullName evidence="5">DUF971 domain-containing protein</fullName>
    </submittedName>
</protein>
<proteinExistence type="predicted"/>
<keyword evidence="1" id="KW-0479">Metal-binding</keyword>
<dbReference type="EMBL" id="JBJYXY010000001">
    <property type="protein sequence ID" value="MFN2977082.1"/>
    <property type="molecule type" value="Genomic_DNA"/>
</dbReference>
<comment type="caution">
    <text evidence="5">The sequence shown here is derived from an EMBL/GenBank/DDBJ whole genome shotgun (WGS) entry which is preliminary data.</text>
</comment>
<dbReference type="InterPro" id="IPR038492">
    <property type="entry name" value="GBBH-like_N_sf"/>
</dbReference>
<sequence>MSHEGIRFISQEEARRAEQRDQKLPPEAITPAKVSVDLTGGTGVSIAWKDGHRSHWSFPFLRDACPCATCHEKREKSGRALGEPEPAPATAFPMYKAPARPSKAEPIGRYAIKFHWNDGHESGIYAWDFLRRLDEGKA</sequence>
<keyword evidence="6" id="KW-1185">Reference proteome</keyword>
<dbReference type="PANTHER" id="PTHR35303">
    <property type="entry name" value="OS02G0197800 PROTEIN"/>
    <property type="match status" value="1"/>
</dbReference>
<evidence type="ECO:0000313" key="6">
    <source>
        <dbReference type="Proteomes" id="UP001634747"/>
    </source>
</evidence>
<feature type="compositionally biased region" description="Basic and acidic residues" evidence="3">
    <location>
        <begin position="1"/>
        <end position="24"/>
    </location>
</feature>
<dbReference type="Gene3D" id="3.30.2020.30">
    <property type="match status" value="1"/>
</dbReference>
<dbReference type="InterPro" id="IPR010376">
    <property type="entry name" value="GBBH-like_N"/>
</dbReference>
<feature type="domain" description="Gamma-butyrobetaine hydroxylase-like N-terminal" evidence="4">
    <location>
        <begin position="41"/>
        <end position="131"/>
    </location>
</feature>
<dbReference type="Proteomes" id="UP001634747">
    <property type="component" value="Unassembled WGS sequence"/>
</dbReference>
<feature type="region of interest" description="Disordered" evidence="3">
    <location>
        <begin position="1"/>
        <end position="30"/>
    </location>
</feature>
<keyword evidence="2" id="KW-0408">Iron</keyword>
<evidence type="ECO:0000313" key="5">
    <source>
        <dbReference type="EMBL" id="MFN2977082.1"/>
    </source>
</evidence>
<evidence type="ECO:0000256" key="1">
    <source>
        <dbReference type="ARBA" id="ARBA00022723"/>
    </source>
</evidence>
<organism evidence="5 6">
    <name type="scientific">Terriglobus aquaticus</name>
    <dbReference type="NCBI Taxonomy" id="940139"/>
    <lineage>
        <taxon>Bacteria</taxon>
        <taxon>Pseudomonadati</taxon>
        <taxon>Acidobacteriota</taxon>
        <taxon>Terriglobia</taxon>
        <taxon>Terriglobales</taxon>
        <taxon>Acidobacteriaceae</taxon>
        <taxon>Terriglobus</taxon>
    </lineage>
</organism>
<dbReference type="Pfam" id="PF06155">
    <property type="entry name" value="GBBH-like_N"/>
    <property type="match status" value="1"/>
</dbReference>